<feature type="compositionally biased region" description="Low complexity" evidence="1">
    <location>
        <begin position="392"/>
        <end position="401"/>
    </location>
</feature>
<dbReference type="EMBL" id="JANEYF010003764">
    <property type="protein sequence ID" value="KAJ8934146.1"/>
    <property type="molecule type" value="Genomic_DNA"/>
</dbReference>
<gene>
    <name evidence="2" type="ORF">NQ314_013556</name>
</gene>
<proteinExistence type="predicted"/>
<feature type="region of interest" description="Disordered" evidence="1">
    <location>
        <begin position="95"/>
        <end position="120"/>
    </location>
</feature>
<dbReference type="Proteomes" id="UP001162156">
    <property type="component" value="Unassembled WGS sequence"/>
</dbReference>
<feature type="region of interest" description="Disordered" evidence="1">
    <location>
        <begin position="360"/>
        <end position="406"/>
    </location>
</feature>
<evidence type="ECO:0000256" key="1">
    <source>
        <dbReference type="SAM" id="MobiDB-lite"/>
    </source>
</evidence>
<protein>
    <submittedName>
        <fullName evidence="2">Uncharacterized protein</fullName>
    </submittedName>
</protein>
<feature type="compositionally biased region" description="Polar residues" evidence="1">
    <location>
        <begin position="287"/>
        <end position="317"/>
    </location>
</feature>
<name>A0AAV8X5V3_9CUCU</name>
<feature type="compositionally biased region" description="Basic and acidic residues" evidence="1">
    <location>
        <begin position="270"/>
        <end position="279"/>
    </location>
</feature>
<comment type="caution">
    <text evidence="2">The sequence shown here is derived from an EMBL/GenBank/DDBJ whole genome shotgun (WGS) entry which is preliminary data.</text>
</comment>
<evidence type="ECO:0000313" key="2">
    <source>
        <dbReference type="EMBL" id="KAJ8934146.1"/>
    </source>
</evidence>
<dbReference type="AlphaFoldDB" id="A0AAV8X5V3"/>
<keyword evidence="3" id="KW-1185">Reference proteome</keyword>
<organism evidence="2 3">
    <name type="scientific">Rhamnusium bicolor</name>
    <dbReference type="NCBI Taxonomy" id="1586634"/>
    <lineage>
        <taxon>Eukaryota</taxon>
        <taxon>Metazoa</taxon>
        <taxon>Ecdysozoa</taxon>
        <taxon>Arthropoda</taxon>
        <taxon>Hexapoda</taxon>
        <taxon>Insecta</taxon>
        <taxon>Pterygota</taxon>
        <taxon>Neoptera</taxon>
        <taxon>Endopterygota</taxon>
        <taxon>Coleoptera</taxon>
        <taxon>Polyphaga</taxon>
        <taxon>Cucujiformia</taxon>
        <taxon>Chrysomeloidea</taxon>
        <taxon>Cerambycidae</taxon>
        <taxon>Lepturinae</taxon>
        <taxon>Rhagiini</taxon>
        <taxon>Rhamnusium</taxon>
    </lineage>
</organism>
<sequence length="513" mass="58794">MEEELDIAEVKKVLEDANIYDPDLTEELMINYYKAIKDSKDTATMEDECRRINESQEEIHKDLNDDTEYKNMEISPSKIKEKPFIPKAWTSEKKLDNDIPEHNNNQNLKEDNISEELISDSPKDATKVTFGFNEMVKDSEHTLNIISHKLKFVSVQNSQIFLNSGTAIKAQMLYAYHTKVNKMKNQLARMSFYPAPLPKVTSVFDTFPSLSDDVDFQETYVCRSGRQTKRKVYNYDDDDSLDGISNKKTKNSEEQEWLCKVPQNKSTIRKKSESNHTDPEETESEVTDTVNDNIKQPQKTETRTPLSRKPTISQIMKRSSLFADTPKRRCETMFDKLKEEEQKKQNEEKARDLFYKTLEQEEEENNETVSSEEVITVDDDEPIHKRKKDISKQNSSSNSSQDTDEVVIKTNVKKRLGLRKPCALGSGAESFPSTSQFSKAANASDVSCPICNRLFSVNVIQEHAATCGDEPVTRSTSKISRITCEVCDKVVDFETNFEVHVNECNAKKKAKNL</sequence>
<accession>A0AAV8X5V3</accession>
<feature type="region of interest" description="Disordered" evidence="1">
    <location>
        <begin position="235"/>
        <end position="323"/>
    </location>
</feature>
<reference evidence="2" key="1">
    <citation type="journal article" date="2023" name="Insect Mol. Biol.">
        <title>Genome sequencing provides insights into the evolution of gene families encoding plant cell wall-degrading enzymes in longhorned beetles.</title>
        <authorList>
            <person name="Shin N.R."/>
            <person name="Okamura Y."/>
            <person name="Kirsch R."/>
            <person name="Pauchet Y."/>
        </authorList>
    </citation>
    <scope>NUCLEOTIDE SEQUENCE</scope>
    <source>
        <strain evidence="2">RBIC_L_NR</strain>
    </source>
</reference>
<evidence type="ECO:0000313" key="3">
    <source>
        <dbReference type="Proteomes" id="UP001162156"/>
    </source>
</evidence>